<dbReference type="EMBL" id="QXGC01000134">
    <property type="protein sequence ID" value="KAE9248091.1"/>
    <property type="molecule type" value="Genomic_DNA"/>
</dbReference>
<organism evidence="1 3">
    <name type="scientific">Phytophthora fragariae</name>
    <dbReference type="NCBI Taxonomy" id="53985"/>
    <lineage>
        <taxon>Eukaryota</taxon>
        <taxon>Sar</taxon>
        <taxon>Stramenopiles</taxon>
        <taxon>Oomycota</taxon>
        <taxon>Peronosporomycetes</taxon>
        <taxon>Peronosporales</taxon>
        <taxon>Peronosporaceae</taxon>
        <taxon>Phytophthora</taxon>
    </lineage>
</organism>
<reference evidence="1 3" key="1">
    <citation type="submission" date="2018-08" db="EMBL/GenBank/DDBJ databases">
        <title>Genomic investigation of the strawberry pathogen Phytophthora fragariae indicates pathogenicity is determined by transcriptional variation in three key races.</title>
        <authorList>
            <person name="Adams T.M."/>
            <person name="Armitage A.D."/>
            <person name="Sobczyk M.K."/>
            <person name="Bates H.J."/>
            <person name="Dunwell J.M."/>
            <person name="Nellist C.F."/>
            <person name="Harrison R.J."/>
        </authorList>
    </citation>
    <scope>NUCLEOTIDE SEQUENCE [LARGE SCALE GENOMIC DNA]</scope>
    <source>
        <strain evidence="2 4">BC-23</strain>
        <strain evidence="1 3">NOV-9</strain>
    </source>
</reference>
<evidence type="ECO:0000313" key="1">
    <source>
        <dbReference type="EMBL" id="KAE8945333.1"/>
    </source>
</evidence>
<evidence type="ECO:0000313" key="4">
    <source>
        <dbReference type="Proteomes" id="UP000476176"/>
    </source>
</evidence>
<dbReference type="EMBL" id="QXGF01000162">
    <property type="protein sequence ID" value="KAE8945333.1"/>
    <property type="molecule type" value="Genomic_DNA"/>
</dbReference>
<gene>
    <name evidence="2" type="ORF">PF004_g4013</name>
    <name evidence="1" type="ORF">PF009_g4990</name>
</gene>
<sequence>MEAELAELSAGERLSQQEVRRLTCEAMAARRFPPVMQYPESRRGDFLLSTLFSWPVVVWVPESLLASKKPVCTVRGCSCTPRVKEYKQRVVEEVDTKCHLLYIKYQCTGATKKSGLSKDLMELVHEGMLSPHGLSSTVDNIKRRREKR</sequence>
<dbReference type="Proteomes" id="UP000476176">
    <property type="component" value="Unassembled WGS sequence"/>
</dbReference>
<comment type="caution">
    <text evidence="1">The sequence shown here is derived from an EMBL/GenBank/DDBJ whole genome shotgun (WGS) entry which is preliminary data.</text>
</comment>
<feature type="non-terminal residue" evidence="1">
    <location>
        <position position="148"/>
    </location>
</feature>
<protein>
    <submittedName>
        <fullName evidence="1">Uncharacterized protein</fullName>
    </submittedName>
</protein>
<evidence type="ECO:0000313" key="2">
    <source>
        <dbReference type="EMBL" id="KAE9248091.1"/>
    </source>
</evidence>
<accession>A0A6A3FJK5</accession>
<name>A0A6A3FJK5_9STRA</name>
<dbReference type="AlphaFoldDB" id="A0A6A3FJK5"/>
<dbReference type="Proteomes" id="UP000429523">
    <property type="component" value="Unassembled WGS sequence"/>
</dbReference>
<proteinExistence type="predicted"/>
<evidence type="ECO:0000313" key="3">
    <source>
        <dbReference type="Proteomes" id="UP000429523"/>
    </source>
</evidence>